<comment type="caution">
    <text evidence="1">The sequence shown here is derived from an EMBL/GenBank/DDBJ whole genome shotgun (WGS) entry which is preliminary data.</text>
</comment>
<sequence>MAHVFCKTGHKESNPLSSKSLDELRKWLEVVDTCILKTEEKITALLDESARQQKVL</sequence>
<name>A0A822YAR9_NELNU</name>
<accession>A0A822YAR9</accession>
<gene>
    <name evidence="1" type="ORF">HUJ06_030682</name>
</gene>
<dbReference type="EMBL" id="DUZY01000002">
    <property type="protein sequence ID" value="DAD29213.1"/>
    <property type="molecule type" value="Genomic_DNA"/>
</dbReference>
<keyword evidence="2" id="KW-1185">Reference proteome</keyword>
<evidence type="ECO:0000313" key="1">
    <source>
        <dbReference type="EMBL" id="DAD29213.1"/>
    </source>
</evidence>
<proteinExistence type="predicted"/>
<dbReference type="Proteomes" id="UP000607653">
    <property type="component" value="Unassembled WGS sequence"/>
</dbReference>
<reference evidence="1 2" key="1">
    <citation type="journal article" date="2020" name="Mol. Biol. Evol.">
        <title>Distinct Expression and Methylation Patterns for Genes with Different Fates following a Single Whole-Genome Duplication in Flowering Plants.</title>
        <authorList>
            <person name="Shi T."/>
            <person name="Rahmani R.S."/>
            <person name="Gugger P.F."/>
            <person name="Wang M."/>
            <person name="Li H."/>
            <person name="Zhang Y."/>
            <person name="Li Z."/>
            <person name="Wang Q."/>
            <person name="Van de Peer Y."/>
            <person name="Marchal K."/>
            <person name="Chen J."/>
        </authorList>
    </citation>
    <scope>NUCLEOTIDE SEQUENCE [LARGE SCALE GENOMIC DNA]</scope>
    <source>
        <tissue evidence="1">Leaf</tissue>
    </source>
</reference>
<organism evidence="1 2">
    <name type="scientific">Nelumbo nucifera</name>
    <name type="common">Sacred lotus</name>
    <dbReference type="NCBI Taxonomy" id="4432"/>
    <lineage>
        <taxon>Eukaryota</taxon>
        <taxon>Viridiplantae</taxon>
        <taxon>Streptophyta</taxon>
        <taxon>Embryophyta</taxon>
        <taxon>Tracheophyta</taxon>
        <taxon>Spermatophyta</taxon>
        <taxon>Magnoliopsida</taxon>
        <taxon>Proteales</taxon>
        <taxon>Nelumbonaceae</taxon>
        <taxon>Nelumbo</taxon>
    </lineage>
</organism>
<protein>
    <submittedName>
        <fullName evidence="1">Uncharacterized protein</fullName>
    </submittedName>
</protein>
<evidence type="ECO:0000313" key="2">
    <source>
        <dbReference type="Proteomes" id="UP000607653"/>
    </source>
</evidence>
<dbReference type="AlphaFoldDB" id="A0A822YAR9"/>